<protein>
    <recommendedName>
        <fullName evidence="2">non-specific serine/threonine protein kinase</fullName>
        <ecNumber evidence="2">2.7.11.1</ecNumber>
    </recommendedName>
</protein>
<dbReference type="RefSeq" id="WP_188366110.1">
    <property type="nucleotide sequence ID" value="NZ_BAABJF010000007.1"/>
</dbReference>
<name>A0A917CYI2_9GAMM</name>
<dbReference type="InterPro" id="IPR017441">
    <property type="entry name" value="Protein_kinase_ATP_BS"/>
</dbReference>
<reference evidence="11" key="1">
    <citation type="journal article" date="2014" name="Int. J. Syst. Evol. Microbiol.">
        <title>Complete genome sequence of Corynebacterium casei LMG S-19264T (=DSM 44701T), isolated from a smear-ripened cheese.</title>
        <authorList>
            <consortium name="US DOE Joint Genome Institute (JGI-PGF)"/>
            <person name="Walter F."/>
            <person name="Albersmeier A."/>
            <person name="Kalinowski J."/>
            <person name="Ruckert C."/>
        </authorList>
    </citation>
    <scope>NUCLEOTIDE SEQUENCE</scope>
    <source>
        <strain evidence="11">CGMCC 1.12181</strain>
    </source>
</reference>
<dbReference type="GO" id="GO:0005524">
    <property type="term" value="F:ATP binding"/>
    <property type="evidence" value="ECO:0007669"/>
    <property type="project" value="UniProtKB-UniRule"/>
</dbReference>
<dbReference type="InterPro" id="IPR011009">
    <property type="entry name" value="Kinase-like_dom_sf"/>
</dbReference>
<evidence type="ECO:0000256" key="3">
    <source>
        <dbReference type="ARBA" id="ARBA00022679"/>
    </source>
</evidence>
<dbReference type="CDD" id="cd14014">
    <property type="entry name" value="STKc_PknB_like"/>
    <property type="match status" value="2"/>
</dbReference>
<dbReference type="InterPro" id="IPR050660">
    <property type="entry name" value="NEK_Ser/Thr_kinase"/>
</dbReference>
<sequence length="1389" mass="157272">MAKVITEISGIPANDAERKAIGLLRDNLPDSWMLFHNFELRQGEEVFEIDLAVMSPHAVYLVDVKGTHGLIDVYGSKWYPEGRQPFHSPLAKLRNHAKILASIIKDSNPGLTELRKAHVQAVVLLTADDAKLNDPAGIDSPDVTDLKHCINYLSDKKRIPDHRLDNIQRHHAQIFKAITGKAKPKSSALVFRDWQVEEKLGGDDHYTEYRAKHSLLGKTGGMARLRVYQADPYQDEADRKEEFKKISNAYRAVAHMPTHANILAVKDLFVLDEEDRVVLVTEDLPGQALRQHIKKSTLALTFDQKLEIMRNVLSALDHAHKHEVIHRNLTPDAIVVTKGGQARVTGFDFARVGKNRTSTIADQIVEDLDSAYQSPECYRQPTEASIASDLYSVGLIFYELITGEQAFENIDQMMEADGKFPIPPSEVKTDLPKGFDAWLQKFCEFDPEDRHSSAAVARKGLDAIILPEAKDESAEDVSSDALPVVPEDLTSLQRDDVLADRFRVQEKLGSGGFGVVYKVFDSFGDVVRVIKMITRDRRSVYERLRREYKTLTQLPEHPHVVKVVWADRFSDKKQTPYIVFEYVEGLDVSDLIDAEALSLNDAVQIIMQSAKGLDHLHKNGVYHQDMKPSNLLWTDKGVRIIDFNVAVSENDDVQGGGGTRRYLPPDYDLSGEPSAEDRIDRDLYALGVTFYECLTGGAYPFEEMTPPPKKQPREIKQFKGCSDLSSGLVKVLHKLIAPERKDRYQKPLEMLAELEALNGKYRSLMTTGELTATPKAVSKLGFKADRPNFNPYVSHLLTLYSQSQISNAGTRGLDDIGKATYVSTYLDEKLKPALLRGDFRLVVISGNAGDGKTAFIQQFESEAERVGAQFQRGANGAVFQLKGHTFQSNYDGSQDEGDEQNDDVLLKFFSPFKGKSPDSWPTNQTRIIAINEGRLVDFFLEHEKDFPELAAMVQQGLAGKQPESGVSVINLNLRSVVSDAGDGNGSILKRLINRMTQPEYWSACEECDLKGKCYAYHNASTFQDPTAGPKITERLEKLYTITHLRGRLHITMRDLRSALAYMLVGTEDCDGIHQLYQNGGEASWNRILEGYYFNSWIAGYKDNADRLIKLLQEIDVAQVSNPALDRELGFLSPDHKKMSRFNFGVRPTYDEELIGLLFNNLPRDFSIKRRNHHISKHQNYLSHMRRKHFFECRDEEQWKAMLPYKTLDQFIDTIHSDDSSDESIKRILMAINRGEGLSNPDRLGLQLALRVRKVEKGTIRSYRLFDGSRFSFQSQAGVIAHPFLETFPQNITLHYDSGDGHTANLTIHLDVYEMLMRLNDGYRPRVEEEEGFYMSLSVFKNVLSSAPYQEVLLTETGHRFYEIERKHSGVLNLTVSEKVEEYHANKRQR</sequence>
<feature type="domain" description="Protein kinase" evidence="9">
    <location>
        <begin position="502"/>
        <end position="757"/>
    </location>
</feature>
<reference evidence="11" key="2">
    <citation type="submission" date="2020-09" db="EMBL/GenBank/DDBJ databases">
        <authorList>
            <person name="Sun Q."/>
            <person name="Zhou Y."/>
        </authorList>
    </citation>
    <scope>NUCLEOTIDE SEQUENCE</scope>
    <source>
        <strain evidence="11">CGMCC 1.12181</strain>
    </source>
</reference>
<evidence type="ECO:0000259" key="9">
    <source>
        <dbReference type="PROSITE" id="PS50011"/>
    </source>
</evidence>
<dbReference type="PANTHER" id="PTHR43671:SF13">
    <property type="entry name" value="SERINE_THREONINE-PROTEIN KINASE NEK2"/>
    <property type="match status" value="1"/>
</dbReference>
<dbReference type="Gene3D" id="1.10.510.10">
    <property type="entry name" value="Transferase(Phosphotransferase) domain 1"/>
    <property type="match status" value="2"/>
</dbReference>
<dbReference type="NCBIfam" id="NF047741">
    <property type="entry name" value="antiphage_MADS6"/>
    <property type="match status" value="1"/>
</dbReference>
<dbReference type="PROSITE" id="PS50965">
    <property type="entry name" value="NERD"/>
    <property type="match status" value="1"/>
</dbReference>
<dbReference type="Pfam" id="PF08378">
    <property type="entry name" value="NERD"/>
    <property type="match status" value="1"/>
</dbReference>
<evidence type="ECO:0000256" key="8">
    <source>
        <dbReference type="SAM" id="MobiDB-lite"/>
    </source>
</evidence>
<dbReference type="Proteomes" id="UP000605253">
    <property type="component" value="Unassembled WGS sequence"/>
</dbReference>
<keyword evidence="3" id="KW-0808">Transferase</keyword>
<proteinExistence type="inferred from homology"/>
<evidence type="ECO:0000256" key="2">
    <source>
        <dbReference type="ARBA" id="ARBA00012513"/>
    </source>
</evidence>
<organism evidence="11 12">
    <name type="scientific">Marinicella pacifica</name>
    <dbReference type="NCBI Taxonomy" id="1171543"/>
    <lineage>
        <taxon>Bacteria</taxon>
        <taxon>Pseudomonadati</taxon>
        <taxon>Pseudomonadota</taxon>
        <taxon>Gammaproteobacteria</taxon>
        <taxon>Lysobacterales</taxon>
        <taxon>Marinicellaceae</taxon>
        <taxon>Marinicella</taxon>
    </lineage>
</organism>
<dbReference type="EC" id="2.7.11.1" evidence="2"/>
<evidence type="ECO:0000256" key="7">
    <source>
        <dbReference type="PROSITE-ProRule" id="PRU10141"/>
    </source>
</evidence>
<keyword evidence="12" id="KW-1185">Reference proteome</keyword>
<evidence type="ECO:0000256" key="4">
    <source>
        <dbReference type="ARBA" id="ARBA00022741"/>
    </source>
</evidence>
<evidence type="ECO:0000313" key="11">
    <source>
        <dbReference type="EMBL" id="GGG02875.1"/>
    </source>
</evidence>
<evidence type="ECO:0000256" key="6">
    <source>
        <dbReference type="ARBA" id="ARBA00022840"/>
    </source>
</evidence>
<comment type="similarity">
    <text evidence="1">Belongs to the protein kinase superfamily. NEK Ser/Thr protein kinase family. NIMA subfamily.</text>
</comment>
<keyword evidence="6 7" id="KW-0067">ATP-binding</keyword>
<dbReference type="Gene3D" id="3.30.200.20">
    <property type="entry name" value="Phosphorylase Kinase, domain 1"/>
    <property type="match status" value="1"/>
</dbReference>
<evidence type="ECO:0000256" key="1">
    <source>
        <dbReference type="ARBA" id="ARBA00010886"/>
    </source>
</evidence>
<evidence type="ECO:0000259" key="10">
    <source>
        <dbReference type="PROSITE" id="PS50965"/>
    </source>
</evidence>
<dbReference type="GO" id="GO:0004674">
    <property type="term" value="F:protein serine/threonine kinase activity"/>
    <property type="evidence" value="ECO:0007669"/>
    <property type="project" value="UniProtKB-EC"/>
</dbReference>
<keyword evidence="4 7" id="KW-0547">Nucleotide-binding</keyword>
<gene>
    <name evidence="11" type="ORF">GCM10011365_25060</name>
</gene>
<dbReference type="SUPFAM" id="SSF56112">
    <property type="entry name" value="Protein kinase-like (PK-like)"/>
    <property type="match status" value="2"/>
</dbReference>
<feature type="domain" description="NERD" evidence="10">
    <location>
        <begin position="12"/>
        <end position="123"/>
    </location>
</feature>
<feature type="binding site" evidence="7">
    <location>
        <position position="531"/>
    </location>
    <ligand>
        <name>ATP</name>
        <dbReference type="ChEBI" id="CHEBI:30616"/>
    </ligand>
</feature>
<dbReference type="InterPro" id="IPR000719">
    <property type="entry name" value="Prot_kinase_dom"/>
</dbReference>
<feature type="domain" description="Protein kinase" evidence="9">
    <location>
        <begin position="194"/>
        <end position="465"/>
    </location>
</feature>
<feature type="region of interest" description="Disordered" evidence="8">
    <location>
        <begin position="654"/>
        <end position="674"/>
    </location>
</feature>
<dbReference type="Pfam" id="PF00069">
    <property type="entry name" value="Pkinase"/>
    <property type="match status" value="2"/>
</dbReference>
<dbReference type="SMART" id="SM00220">
    <property type="entry name" value="S_TKc"/>
    <property type="match status" value="2"/>
</dbReference>
<evidence type="ECO:0000256" key="5">
    <source>
        <dbReference type="ARBA" id="ARBA00022777"/>
    </source>
</evidence>
<keyword evidence="5 11" id="KW-0418">Kinase</keyword>
<dbReference type="PROSITE" id="PS00107">
    <property type="entry name" value="PROTEIN_KINASE_ATP"/>
    <property type="match status" value="1"/>
</dbReference>
<dbReference type="InterPro" id="IPR011528">
    <property type="entry name" value="NERD"/>
</dbReference>
<comment type="caution">
    <text evidence="11">The sequence shown here is derived from an EMBL/GenBank/DDBJ whole genome shotgun (WGS) entry which is preliminary data.</text>
</comment>
<dbReference type="PANTHER" id="PTHR43671">
    <property type="entry name" value="SERINE/THREONINE-PROTEIN KINASE NEK"/>
    <property type="match status" value="1"/>
</dbReference>
<dbReference type="EMBL" id="BMEO01000019">
    <property type="protein sequence ID" value="GGG02875.1"/>
    <property type="molecule type" value="Genomic_DNA"/>
</dbReference>
<accession>A0A917CYI2</accession>
<evidence type="ECO:0000313" key="12">
    <source>
        <dbReference type="Proteomes" id="UP000605253"/>
    </source>
</evidence>
<dbReference type="PROSITE" id="PS50011">
    <property type="entry name" value="PROTEIN_KINASE_DOM"/>
    <property type="match status" value="2"/>
</dbReference>